<organism evidence="3 4">
    <name type="scientific">Bythopirellula goksoeyrii</name>
    <dbReference type="NCBI Taxonomy" id="1400387"/>
    <lineage>
        <taxon>Bacteria</taxon>
        <taxon>Pseudomonadati</taxon>
        <taxon>Planctomycetota</taxon>
        <taxon>Planctomycetia</taxon>
        <taxon>Pirellulales</taxon>
        <taxon>Lacipirellulaceae</taxon>
        <taxon>Bythopirellula</taxon>
    </lineage>
</organism>
<dbReference type="PANTHER" id="PTHR36509">
    <property type="entry name" value="BLL3101 PROTEIN"/>
    <property type="match status" value="1"/>
</dbReference>
<dbReference type="KEGG" id="bgok:Pr1d_18090"/>
<evidence type="ECO:0000259" key="2">
    <source>
        <dbReference type="Pfam" id="PF06863"/>
    </source>
</evidence>
<dbReference type="PANTHER" id="PTHR36509:SF3">
    <property type="entry name" value="SIGNAL PEPTIDE PROTEIN"/>
    <property type="match status" value="1"/>
</dbReference>
<evidence type="ECO:0000313" key="3">
    <source>
        <dbReference type="EMBL" id="QEG34529.1"/>
    </source>
</evidence>
<protein>
    <recommendedName>
        <fullName evidence="5">DUF1254 domain-containing protein</fullName>
    </recommendedName>
</protein>
<dbReference type="Pfam" id="PF06742">
    <property type="entry name" value="DUF1214"/>
    <property type="match status" value="1"/>
</dbReference>
<feature type="domain" description="DUF1254" evidence="2">
    <location>
        <begin position="136"/>
        <end position="238"/>
    </location>
</feature>
<dbReference type="OrthoDB" id="272779at2"/>
<evidence type="ECO:0000259" key="1">
    <source>
        <dbReference type="Pfam" id="PF06742"/>
    </source>
</evidence>
<keyword evidence="4" id="KW-1185">Reference proteome</keyword>
<dbReference type="InterPro" id="IPR037050">
    <property type="entry name" value="DUF1254_sf"/>
</dbReference>
<dbReference type="Gene3D" id="1.10.3360.10">
    <property type="entry name" value="VPA0735-like domain"/>
    <property type="match status" value="1"/>
</dbReference>
<evidence type="ECO:0008006" key="5">
    <source>
        <dbReference type="Google" id="ProtNLM"/>
    </source>
</evidence>
<feature type="domain" description="DUF1214" evidence="1">
    <location>
        <begin position="396"/>
        <end position="503"/>
    </location>
</feature>
<name>A0A5B9Q9U6_9BACT</name>
<dbReference type="Gene3D" id="2.60.40.1610">
    <property type="entry name" value="Domain of unknown function DUF1254"/>
    <property type="match status" value="1"/>
</dbReference>
<dbReference type="InterPro" id="IPR010621">
    <property type="entry name" value="DUF1214"/>
</dbReference>
<sequence length="519" mass="58335">MGPQRLRVAEVSQERQQVQTQNELLRKKTMKIPTRFIAGLVAVIACSTMLSRASAQTVQETYLGDLEFQGQTITKETAELLHRRILQQRATQLVTWAMPMMNFNTLYPAMLSNQKMSENDVFFSLCDGYDGVYPYMTANVTTPYTIAMSDLSKTGPVVLDLPAGEIYGVVNDAWMQPIKEIGSGKPETLLLLGPGQKAPEDFKGEIVQSNTFLVLYFYRALGTGDEAKKLRTAVQAYKLSEAKNPPKTSFIKYAPKSGDKVELNTQPRDMRFWELVNEYVQREPMADRDRFFYAWLKDLGIEKGKPFKPTAQQKEILQQGLDVGMAMSQAISFNKTREMFPTSLYGKDSGFEDAMAGMNPKIDLPTYSQFNERASYGFEATTTSAGMVSRVAGKGSAYLGSYYDADGNALMGGNNYKLHVGPNPPAANFWSVTVYDIENRLIIRNETKRSDRSSRTEGLLKNDDGSVDIYFGPTAPEGKEVNWIQTNKGQSFFVYLRLYGPEQAYFDQTFPMSKIEQVK</sequence>
<evidence type="ECO:0000313" key="4">
    <source>
        <dbReference type="Proteomes" id="UP000323917"/>
    </source>
</evidence>
<gene>
    <name evidence="3" type="ORF">Pr1d_18090</name>
</gene>
<dbReference type="EMBL" id="CP042913">
    <property type="protein sequence ID" value="QEG34529.1"/>
    <property type="molecule type" value="Genomic_DNA"/>
</dbReference>
<reference evidence="3 4" key="1">
    <citation type="submission" date="2019-08" db="EMBL/GenBank/DDBJ databases">
        <title>Deep-cultivation of Planctomycetes and their phenomic and genomic characterization uncovers novel biology.</title>
        <authorList>
            <person name="Wiegand S."/>
            <person name="Jogler M."/>
            <person name="Boedeker C."/>
            <person name="Pinto D."/>
            <person name="Vollmers J."/>
            <person name="Rivas-Marin E."/>
            <person name="Kohn T."/>
            <person name="Peeters S.H."/>
            <person name="Heuer A."/>
            <person name="Rast P."/>
            <person name="Oberbeckmann S."/>
            <person name="Bunk B."/>
            <person name="Jeske O."/>
            <person name="Meyerdierks A."/>
            <person name="Storesund J.E."/>
            <person name="Kallscheuer N."/>
            <person name="Luecker S."/>
            <person name="Lage O.M."/>
            <person name="Pohl T."/>
            <person name="Merkel B.J."/>
            <person name="Hornburger P."/>
            <person name="Mueller R.-W."/>
            <person name="Bruemmer F."/>
            <person name="Labrenz M."/>
            <person name="Spormann A.M."/>
            <person name="Op den Camp H."/>
            <person name="Overmann J."/>
            <person name="Amann R."/>
            <person name="Jetten M.S.M."/>
            <person name="Mascher T."/>
            <person name="Medema M.H."/>
            <person name="Devos D.P."/>
            <person name="Kaster A.-K."/>
            <person name="Ovreas L."/>
            <person name="Rohde M."/>
            <person name="Galperin M.Y."/>
            <person name="Jogler C."/>
        </authorList>
    </citation>
    <scope>NUCLEOTIDE SEQUENCE [LARGE SCALE GENOMIC DNA]</scope>
    <source>
        <strain evidence="3 4">Pr1d</strain>
    </source>
</reference>
<dbReference type="AlphaFoldDB" id="A0A5B9Q9U6"/>
<dbReference type="SUPFAM" id="SSF160935">
    <property type="entry name" value="VPA0735-like"/>
    <property type="match status" value="1"/>
</dbReference>
<dbReference type="Gene3D" id="2.60.120.600">
    <property type="entry name" value="Domain of unknown function DUF1214, C-terminal domain"/>
    <property type="match status" value="1"/>
</dbReference>
<dbReference type="InterPro" id="IPR010679">
    <property type="entry name" value="DUF1254"/>
</dbReference>
<dbReference type="Proteomes" id="UP000323917">
    <property type="component" value="Chromosome"/>
</dbReference>
<dbReference type="InterPro" id="IPR037049">
    <property type="entry name" value="DUF1214_C_sf"/>
</dbReference>
<dbReference type="Pfam" id="PF06863">
    <property type="entry name" value="DUF1254"/>
    <property type="match status" value="1"/>
</dbReference>
<proteinExistence type="predicted"/>
<accession>A0A5B9Q9U6</accession>